<dbReference type="Proteomes" id="UP000215902">
    <property type="component" value="Unassembled WGS sequence"/>
</dbReference>
<accession>A0A267DQX2</accession>
<evidence type="ECO:0000259" key="5">
    <source>
        <dbReference type="SMART" id="SM00382"/>
    </source>
</evidence>
<dbReference type="GO" id="GO:0022008">
    <property type="term" value="P:neurogenesis"/>
    <property type="evidence" value="ECO:0007669"/>
    <property type="project" value="InterPro"/>
</dbReference>
<dbReference type="EMBL" id="NIVC01003374">
    <property type="protein sequence ID" value="PAA51703.1"/>
    <property type="molecule type" value="Genomic_DNA"/>
</dbReference>
<dbReference type="SUPFAM" id="SSF52540">
    <property type="entry name" value="P-loop containing nucleoside triphosphate hydrolases"/>
    <property type="match status" value="1"/>
</dbReference>
<evidence type="ECO:0000256" key="4">
    <source>
        <dbReference type="SAM" id="MobiDB-lite"/>
    </source>
</evidence>
<feature type="compositionally biased region" description="Pro residues" evidence="4">
    <location>
        <begin position="637"/>
        <end position="647"/>
    </location>
</feature>
<sequence>MQRSLKPPQGHQAQQQQQYNQFGIVYVKPSTREHRSSSATAIPSGASGKHRSHSAIPQPPQQPHHPDPSSSTSAVATAGTLPFSPRYGLRSRQQQQQQQRCHSNTGSRNTSPAPPLAPSRLTSGRHAMPTGHSTASSGTSSSGIPTSSGKSAASSGIPQPQGRRGSAAAVVAATPSPGASAHSSLPQPQRHQRARSEQPPAQPKQPTVQSTQLPKPTKSVPNSSGIPAPSASPAAKSRTASKKPPTTPQSSSSTNSQAASSSASTGRRLLSRPTIGQTASPRSVTTASPASATTVKNSNNTSSSNSFLTCDASDEDNSNSLHIDCSDLDDALNNADEMSISSSELSDAVAELERSVCAGGEGRATPDLYGLTLRKASADYGAIRSSSRLQQLLQEGSAGGGSGGEYYFSDTESVQRQQQHQLLQQHQRRKTGLAAGTSGYCTIRSAAGQAPASLPMSAAVPPTPSQSLRLPYATMRSSCSTGSFYPGSGGGGGIGGSTLSIYSAVSSSATTANEERQAMEIAKLRAELEQAQQRIASLAGQLCANTDAAEAFEQSLSDVTTKLRDLASSAERKDTELSRLRAAVGALKREEAPMQLMMQKESQQQGSQSKRHHGWLRSLRSSKKQQQQQQQQQSQAQPPPQQQQPPVVEPPALTELELQQKQQSAAELQQLRSLTEKMRADISNLKAENCRLQQLQQMRSDFVSEDHGFGGSVTDVYGGFGGGARRLSVDSTAALSAISVGDGSMDGRCDAAVVVNGAQGFDLIDGFPSSAESLRLTVLAGSSKQPIGCLPVCPRTKWETLDACCGRLFKEYLTRVDPSQGLGLGSDCVVAYEILGSNGGSSGMGLRRRGASSHSCPPPLVACMSAASAASSDPNIDPRNPQLRLYLQLHLASELETLALETLVPKPTLQRYIGLLKEHRRIALCGPAGVGKSRLAASLAAHLSGSSSSVATFTADRRSERNLRTFLTSLNNDSSVGAVVLDNLHLVDSLSEVLSACLPPKEPPPYFIVGVMTQGGSGQAERLHAAKLELHSACNFRWVLCSAHMEPVRGFLGRCLRQRLVAAEVEAGSRLPEMSLIVDWLQDAWLKLNRLLETHAGAEASLGPGQFAACPMDSWRGAEQWFLRLWNHCLVPYVIEACREGLRLRGARAPWEDPAAKLKIDWPWGASGDAEELISIRPEDVGYEASRPPAAGVSAPAVATGAADDIPAEVVNKDSTVSNDEVIPASSDANTTDDRLMAMLMRLQEVANCGLASDLTDCV</sequence>
<proteinExistence type="inferred from homology"/>
<evidence type="ECO:0000256" key="3">
    <source>
        <dbReference type="SAM" id="Coils"/>
    </source>
</evidence>
<dbReference type="CDD" id="cd01983">
    <property type="entry name" value="SIMIBI"/>
    <property type="match status" value="1"/>
</dbReference>
<dbReference type="InterPro" id="IPR057126">
    <property type="entry name" value="NAV1-like_ubiquitin-like"/>
</dbReference>
<evidence type="ECO:0000313" key="7">
    <source>
        <dbReference type="Proteomes" id="UP000215902"/>
    </source>
</evidence>
<dbReference type="InterPro" id="IPR057568">
    <property type="entry name" value="CortBP2_NAV1-like_AAA_lid"/>
</dbReference>
<dbReference type="AlphaFoldDB" id="A0A267DQX2"/>
<feature type="compositionally biased region" description="Low complexity" evidence="4">
    <location>
        <begin position="130"/>
        <end position="151"/>
    </location>
</feature>
<feature type="compositionally biased region" description="Low complexity" evidence="4">
    <location>
        <begin position="9"/>
        <end position="21"/>
    </location>
</feature>
<dbReference type="Gene3D" id="3.40.50.300">
    <property type="entry name" value="P-loop containing nucleotide triphosphate hydrolases"/>
    <property type="match status" value="1"/>
</dbReference>
<feature type="region of interest" description="Disordered" evidence="4">
    <location>
        <begin position="1"/>
        <end position="305"/>
    </location>
</feature>
<comment type="similarity">
    <text evidence="1">Belongs to the Nav/unc-53 family.</text>
</comment>
<keyword evidence="7" id="KW-1185">Reference proteome</keyword>
<dbReference type="Pfam" id="PF23092">
    <property type="entry name" value="Ubiquitin_6"/>
    <property type="match status" value="1"/>
</dbReference>
<feature type="compositionally biased region" description="Low complexity" evidence="4">
    <location>
        <begin position="278"/>
        <end position="305"/>
    </location>
</feature>
<feature type="compositionally biased region" description="Polar residues" evidence="4">
    <location>
        <begin position="100"/>
        <end position="111"/>
    </location>
</feature>
<gene>
    <name evidence="6" type="ORF">BOX15_Mlig033554g1</name>
</gene>
<feature type="compositionally biased region" description="Low complexity" evidence="4">
    <location>
        <begin position="162"/>
        <end position="181"/>
    </location>
</feature>
<feature type="compositionally biased region" description="Polar residues" evidence="4">
    <location>
        <begin position="204"/>
        <end position="214"/>
    </location>
</feature>
<dbReference type="InterPro" id="IPR039041">
    <property type="entry name" value="Nav/unc-53"/>
</dbReference>
<dbReference type="Pfam" id="PF25408">
    <property type="entry name" value="AAA_lid_NAV1"/>
    <property type="match status" value="1"/>
</dbReference>
<feature type="compositionally biased region" description="Low complexity" evidence="4">
    <location>
        <begin position="625"/>
        <end position="636"/>
    </location>
</feature>
<feature type="compositionally biased region" description="Low complexity" evidence="4">
    <location>
        <begin position="68"/>
        <end position="80"/>
    </location>
</feature>
<feature type="coiled-coil region" evidence="3">
    <location>
        <begin position="514"/>
        <end position="541"/>
    </location>
</feature>
<evidence type="ECO:0000256" key="2">
    <source>
        <dbReference type="ARBA" id="ARBA00023054"/>
    </source>
</evidence>
<feature type="compositionally biased region" description="Low complexity" evidence="4">
    <location>
        <begin position="221"/>
        <end position="265"/>
    </location>
</feature>
<organism evidence="6 7">
    <name type="scientific">Macrostomum lignano</name>
    <dbReference type="NCBI Taxonomy" id="282301"/>
    <lineage>
        <taxon>Eukaryota</taxon>
        <taxon>Metazoa</taxon>
        <taxon>Spiralia</taxon>
        <taxon>Lophotrochozoa</taxon>
        <taxon>Platyhelminthes</taxon>
        <taxon>Rhabditophora</taxon>
        <taxon>Macrostomorpha</taxon>
        <taxon>Macrostomida</taxon>
        <taxon>Macrostomidae</taxon>
        <taxon>Macrostomum</taxon>
    </lineage>
</organism>
<feature type="domain" description="AAA+ ATPase" evidence="5">
    <location>
        <begin position="918"/>
        <end position="1066"/>
    </location>
</feature>
<dbReference type="OrthoDB" id="2161974at2759"/>
<dbReference type="SMART" id="SM00382">
    <property type="entry name" value="AAA"/>
    <property type="match status" value="1"/>
</dbReference>
<keyword evidence="2 3" id="KW-0175">Coiled coil</keyword>
<dbReference type="InterPro" id="IPR027417">
    <property type="entry name" value="P-loop_NTPase"/>
</dbReference>
<comment type="caution">
    <text evidence="6">The sequence shown here is derived from an EMBL/GenBank/DDBJ whole genome shotgun (WGS) entry which is preliminary data.</text>
</comment>
<dbReference type="PANTHER" id="PTHR12784:SF28">
    <property type="entry name" value="PROTEIN SICKIE"/>
    <property type="match status" value="1"/>
</dbReference>
<reference evidence="6 7" key="1">
    <citation type="submission" date="2017-06" db="EMBL/GenBank/DDBJ databases">
        <title>A platform for efficient transgenesis in Macrostomum lignano, a flatworm model organism for stem cell research.</title>
        <authorList>
            <person name="Berezikov E."/>
        </authorList>
    </citation>
    <scope>NUCLEOTIDE SEQUENCE [LARGE SCALE GENOMIC DNA]</scope>
    <source>
        <strain evidence="6">DV1</strain>
        <tissue evidence="6">Whole organism</tissue>
    </source>
</reference>
<dbReference type="InterPro" id="IPR003593">
    <property type="entry name" value="AAA+_ATPase"/>
</dbReference>
<protein>
    <recommendedName>
        <fullName evidence="5">AAA+ ATPase domain-containing protein</fullName>
    </recommendedName>
</protein>
<evidence type="ECO:0000313" key="6">
    <source>
        <dbReference type="EMBL" id="PAA51703.1"/>
    </source>
</evidence>
<feature type="region of interest" description="Disordered" evidence="4">
    <location>
        <begin position="598"/>
        <end position="647"/>
    </location>
</feature>
<feature type="compositionally biased region" description="Basic residues" evidence="4">
    <location>
        <begin position="609"/>
        <end position="623"/>
    </location>
</feature>
<dbReference type="PANTHER" id="PTHR12784">
    <property type="entry name" value="STEERIN"/>
    <property type="match status" value="1"/>
</dbReference>
<evidence type="ECO:0000256" key="1">
    <source>
        <dbReference type="ARBA" id="ARBA00006255"/>
    </source>
</evidence>
<name>A0A267DQX2_9PLAT</name>
<dbReference type="STRING" id="282301.A0A267DQX2"/>